<evidence type="ECO:0000313" key="1">
    <source>
        <dbReference type="EMBL" id="AHB80861.1"/>
    </source>
</evidence>
<accession>V5USA0</accession>
<protein>
    <submittedName>
        <fullName evidence="1">Uncharacterized protein</fullName>
    </submittedName>
</protein>
<proteinExistence type="predicted"/>
<reference evidence="1 2" key="1">
    <citation type="journal article" date="2014" name="Nature">
        <title>Viral tagging reveals discrete populations in Synechococcus viral genome sequence space.</title>
        <authorList>
            <person name="Deng L."/>
            <person name="Ignacio Espinoza J.C."/>
            <person name="Gregory A.C."/>
            <person name="Poulos B.T."/>
            <person name="Weitz J.S."/>
            <person name="Hugenholtz P."/>
            <person name="Sullivan M.B."/>
        </authorList>
    </citation>
    <scope>NUCLEOTIDE SEQUENCE [LARGE SCALE GENOMIC DNA]</scope>
</reference>
<dbReference type="RefSeq" id="YP_009007868.1">
    <property type="nucleotide sequence ID" value="NC_023584.1"/>
</dbReference>
<dbReference type="KEGG" id="vg:18504376"/>
<evidence type="ECO:0000313" key="2">
    <source>
        <dbReference type="Proteomes" id="UP000018807"/>
    </source>
</evidence>
<gene>
    <name evidence="1" type="ORF">S-MbCM100_011</name>
</gene>
<dbReference type="Proteomes" id="UP000018807">
    <property type="component" value="Segment"/>
</dbReference>
<name>V5USA0_9CAUD</name>
<sequence>MATTVQKGAKINFYKFVGVGTVSTDSPDRDVVESINKTTLALNNLGSTVNSISSSIIEF</sequence>
<dbReference type="GeneID" id="18504376"/>
<dbReference type="EMBL" id="KF156340">
    <property type="protein sequence ID" value="AHB80861.1"/>
    <property type="molecule type" value="Genomic_DNA"/>
</dbReference>
<keyword evidence="2" id="KW-1185">Reference proteome</keyword>
<organism evidence="1 2">
    <name type="scientific">Synechococcus phage S-MbCM100</name>
    <dbReference type="NCBI Taxonomy" id="1340812"/>
    <lineage>
        <taxon>Viruses</taxon>
        <taxon>Duplodnaviria</taxon>
        <taxon>Heunggongvirae</taxon>
        <taxon>Uroviricota</taxon>
        <taxon>Caudoviricetes</taxon>
        <taxon>Pantevenvirales</taxon>
        <taxon>Kyanoviridae</taxon>
        <taxon>Acionnavirus</taxon>
        <taxon>Acionnavirus monteraybay</taxon>
    </lineage>
</organism>